<dbReference type="PANTHER" id="PTHR30146">
    <property type="entry name" value="LACI-RELATED TRANSCRIPTIONAL REPRESSOR"/>
    <property type="match status" value="1"/>
</dbReference>
<reference evidence="5 6" key="1">
    <citation type="submission" date="2020-08" db="EMBL/GenBank/DDBJ databases">
        <title>Sequencing the genomes of 1000 actinobacteria strains.</title>
        <authorList>
            <person name="Klenk H.-P."/>
        </authorList>
    </citation>
    <scope>NUCLEOTIDE SEQUENCE [LARGE SCALE GENOMIC DNA]</scope>
    <source>
        <strain evidence="5 6">DSM 24947</strain>
    </source>
</reference>
<dbReference type="Gene3D" id="3.40.50.2300">
    <property type="match status" value="2"/>
</dbReference>
<dbReference type="RefSeq" id="WP_184219975.1">
    <property type="nucleotide sequence ID" value="NZ_JACHMD010000001.1"/>
</dbReference>
<dbReference type="EMBL" id="JACHMD010000001">
    <property type="protein sequence ID" value="MBB4668252.1"/>
    <property type="molecule type" value="Genomic_DNA"/>
</dbReference>
<keyword evidence="6" id="KW-1185">Reference proteome</keyword>
<dbReference type="GO" id="GO:0000976">
    <property type="term" value="F:transcription cis-regulatory region binding"/>
    <property type="evidence" value="ECO:0007669"/>
    <property type="project" value="TreeGrafter"/>
</dbReference>
<organism evidence="5 6">
    <name type="scientific">Microbacterium marinum</name>
    <dbReference type="NCBI Taxonomy" id="421115"/>
    <lineage>
        <taxon>Bacteria</taxon>
        <taxon>Bacillati</taxon>
        <taxon>Actinomycetota</taxon>
        <taxon>Actinomycetes</taxon>
        <taxon>Micrococcales</taxon>
        <taxon>Microbacteriaceae</taxon>
        <taxon>Microbacterium</taxon>
    </lineage>
</organism>
<dbReference type="SUPFAM" id="SSF53822">
    <property type="entry name" value="Periplasmic binding protein-like I"/>
    <property type="match status" value="1"/>
</dbReference>
<keyword evidence="3" id="KW-0804">Transcription</keyword>
<dbReference type="AlphaFoldDB" id="A0A7W7BSX1"/>
<keyword evidence="1" id="KW-0805">Transcription regulation</keyword>
<evidence type="ECO:0000256" key="3">
    <source>
        <dbReference type="ARBA" id="ARBA00023163"/>
    </source>
</evidence>
<dbReference type="InterPro" id="IPR046335">
    <property type="entry name" value="LacI/GalR-like_sensor"/>
</dbReference>
<dbReference type="Pfam" id="PF13377">
    <property type="entry name" value="Peripla_BP_3"/>
    <property type="match status" value="1"/>
</dbReference>
<feature type="domain" description="Transcriptional regulator LacI/GalR-like sensor" evidence="4">
    <location>
        <begin position="128"/>
        <end position="285"/>
    </location>
</feature>
<comment type="caution">
    <text evidence="5">The sequence shown here is derived from an EMBL/GenBank/DDBJ whole genome shotgun (WGS) entry which is preliminary data.</text>
</comment>
<accession>A0A7W7BSX1</accession>
<dbReference type="InterPro" id="IPR028082">
    <property type="entry name" value="Peripla_BP_I"/>
</dbReference>
<name>A0A7W7BSX1_9MICO</name>
<evidence type="ECO:0000259" key="4">
    <source>
        <dbReference type="Pfam" id="PF13377"/>
    </source>
</evidence>
<evidence type="ECO:0000313" key="5">
    <source>
        <dbReference type="EMBL" id="MBB4668252.1"/>
    </source>
</evidence>
<keyword evidence="2 5" id="KW-0238">DNA-binding</keyword>
<dbReference type="GO" id="GO:0003700">
    <property type="term" value="F:DNA-binding transcription factor activity"/>
    <property type="evidence" value="ECO:0007669"/>
    <property type="project" value="TreeGrafter"/>
</dbReference>
<gene>
    <name evidence="5" type="ORF">BKA24_002961</name>
</gene>
<evidence type="ECO:0000313" key="6">
    <source>
        <dbReference type="Proteomes" id="UP000573729"/>
    </source>
</evidence>
<dbReference type="PANTHER" id="PTHR30146:SF155">
    <property type="entry name" value="ALANINE RACEMASE"/>
    <property type="match status" value="1"/>
</dbReference>
<proteinExistence type="predicted"/>
<dbReference type="Proteomes" id="UP000573729">
    <property type="component" value="Unassembled WGS sequence"/>
</dbReference>
<sequence>MITRTRSAADRERTAVGLVLRRSVRTLGIEAFYNDFMAGLEDVLTAHDWALILQVVPDMSSELDAYHRWHESGRVSAVLLVDVLVPDDPRLELVDELGFTALALAHPDDAGGHAVLWTDESAVIQGAVDHLVALGHRRIGRVAGPAGFSHTQRRTAAFLSAVVDAGGSPSVVSADFSREGGAAAVNELLDVDGAPTAITFDNDVMAAGAVEGLTARGVRIPENVAVLAGDDSVLCRITRPPLTAMSRDIHAFGQLSARTLLRLAEGGARTVIEADPPVLIVRDSTAVPR</sequence>
<protein>
    <submittedName>
        <fullName evidence="5">DNA-binding LacI/PurR family transcriptional regulator</fullName>
    </submittedName>
</protein>
<evidence type="ECO:0000256" key="2">
    <source>
        <dbReference type="ARBA" id="ARBA00023125"/>
    </source>
</evidence>
<evidence type="ECO:0000256" key="1">
    <source>
        <dbReference type="ARBA" id="ARBA00023015"/>
    </source>
</evidence>